<feature type="compositionally biased region" description="Basic and acidic residues" evidence="1">
    <location>
        <begin position="457"/>
        <end position="467"/>
    </location>
</feature>
<evidence type="ECO:0000313" key="5">
    <source>
        <dbReference type="Proteomes" id="UP001277761"/>
    </source>
</evidence>
<sequence length="467" mass="50374">MSALRRLHDRFGLAPLGAVVMALILFVSAFYYFGWAQKVFYDKGEELRIEFSATPQLQPGDLVKVDGRDEGRVQEIEGRPDGRGSIVTVDIQEDAGPLYRDARAEVRWKHLLGGSFYVKVDRGTPSAGPLDDRFIAQDRTIKQVEVDDVTSIFDGRARQGLVTLPGELRETLRDPQVPARLFDTVATEAPSLERGLRAVRGQDPGRDLQRVLDGATRTMRALDAPNDELRRLVSGAAATLQTTAARGNDLRATLADGPATTQLVRATLARLNTTLSGADRLVDRLDDAAGDVAPTLAELRPTLGRTSGLLGDARPLVRHLRPAVSSLAQLSAGGVPLLDAIQPSIDRLEQKILPYLNEKDPETGKPTSSMIGGTAAGFGGAASQQDENGHFIRFPASAGTGSPSVHIPCQTVIVDPSVKQLLACQSLDQMLGTYLQYLPGGDSERPKDPDYPGTDPRFPESAKEGSR</sequence>
<dbReference type="InterPro" id="IPR003399">
    <property type="entry name" value="Mce/MlaD"/>
</dbReference>
<evidence type="ECO:0000256" key="2">
    <source>
        <dbReference type="SAM" id="Phobius"/>
    </source>
</evidence>
<dbReference type="RefSeq" id="WP_319955869.1">
    <property type="nucleotide sequence ID" value="NZ_JAXAVX010000019.1"/>
</dbReference>
<protein>
    <submittedName>
        <fullName evidence="4">MlaD family protein</fullName>
    </submittedName>
</protein>
<dbReference type="Proteomes" id="UP001277761">
    <property type="component" value="Unassembled WGS sequence"/>
</dbReference>
<dbReference type="PANTHER" id="PTHR33371:SF4">
    <property type="entry name" value="INTERMEMBRANE PHOSPHOLIPID TRANSPORT SYSTEM BINDING PROTEIN MLAD"/>
    <property type="match status" value="1"/>
</dbReference>
<proteinExistence type="predicted"/>
<keyword evidence="2" id="KW-1133">Transmembrane helix</keyword>
<dbReference type="PANTHER" id="PTHR33371">
    <property type="entry name" value="INTERMEMBRANE PHOSPHOLIPID TRANSPORT SYSTEM BINDING PROTEIN MLAD-RELATED"/>
    <property type="match status" value="1"/>
</dbReference>
<feature type="domain" description="Mce/MlaD" evidence="3">
    <location>
        <begin position="44"/>
        <end position="121"/>
    </location>
</feature>
<organism evidence="4 5">
    <name type="scientific">Patulibacter brassicae</name>
    <dbReference type="NCBI Taxonomy" id="1705717"/>
    <lineage>
        <taxon>Bacteria</taxon>
        <taxon>Bacillati</taxon>
        <taxon>Actinomycetota</taxon>
        <taxon>Thermoleophilia</taxon>
        <taxon>Solirubrobacterales</taxon>
        <taxon>Patulibacteraceae</taxon>
        <taxon>Patulibacter</taxon>
    </lineage>
</organism>
<dbReference type="Pfam" id="PF02470">
    <property type="entry name" value="MlaD"/>
    <property type="match status" value="1"/>
</dbReference>
<feature type="region of interest" description="Disordered" evidence="1">
    <location>
        <begin position="438"/>
        <end position="467"/>
    </location>
</feature>
<name>A0ABU4VQH9_9ACTN</name>
<evidence type="ECO:0000256" key="1">
    <source>
        <dbReference type="SAM" id="MobiDB-lite"/>
    </source>
</evidence>
<gene>
    <name evidence="4" type="ORF">SK069_19140</name>
</gene>
<keyword evidence="2" id="KW-0472">Membrane</keyword>
<keyword evidence="5" id="KW-1185">Reference proteome</keyword>
<evidence type="ECO:0000313" key="4">
    <source>
        <dbReference type="EMBL" id="MDX8153720.1"/>
    </source>
</evidence>
<feature type="transmembrane region" description="Helical" evidence="2">
    <location>
        <begin position="12"/>
        <end position="33"/>
    </location>
</feature>
<accession>A0ABU4VQH9</accession>
<evidence type="ECO:0000259" key="3">
    <source>
        <dbReference type="Pfam" id="PF02470"/>
    </source>
</evidence>
<dbReference type="EMBL" id="JAXAVX010000019">
    <property type="protein sequence ID" value="MDX8153720.1"/>
    <property type="molecule type" value="Genomic_DNA"/>
</dbReference>
<comment type="caution">
    <text evidence="4">The sequence shown here is derived from an EMBL/GenBank/DDBJ whole genome shotgun (WGS) entry which is preliminary data.</text>
</comment>
<reference evidence="4 5" key="1">
    <citation type="submission" date="2023-11" db="EMBL/GenBank/DDBJ databases">
        <authorList>
            <person name="Xu M."/>
            <person name="Jiang T."/>
        </authorList>
    </citation>
    <scope>NUCLEOTIDE SEQUENCE [LARGE SCALE GENOMIC DNA]</scope>
    <source>
        <strain evidence="4 5">SD</strain>
    </source>
</reference>
<keyword evidence="2" id="KW-0812">Transmembrane</keyword>
<dbReference type="InterPro" id="IPR052336">
    <property type="entry name" value="MlaD_Phospholipid_Transporter"/>
</dbReference>